<dbReference type="Proteomes" id="UP000649617">
    <property type="component" value="Unassembled WGS sequence"/>
</dbReference>
<evidence type="ECO:0000313" key="3">
    <source>
        <dbReference type="EMBL" id="CAE7781062.1"/>
    </source>
</evidence>
<feature type="coiled-coil region" evidence="1">
    <location>
        <begin position="19"/>
        <end position="60"/>
    </location>
</feature>
<protein>
    <submittedName>
        <fullName evidence="3">Uncharacterized protein</fullName>
    </submittedName>
</protein>
<sequence length="202" mass="22425">MEVHMQAQEKKLCSASKALKKARSQVQQLTAQLSLKDIERARLETQVSQFRSLLVQKERRLHEALDALEGLKPPPAGPGGLALKLPEDCRSARSEDIGGPCAEGWEQGAVLVEQLTQALQQAQRQLAAQAMELTILRRRREQLEAELAQKASRASSEPEELSVAPQGPEDGAEQGRRTVEDHLRQALAWKRGGRPFHPHLEV</sequence>
<evidence type="ECO:0000256" key="2">
    <source>
        <dbReference type="SAM" id="MobiDB-lite"/>
    </source>
</evidence>
<dbReference type="AlphaFoldDB" id="A0A812YC79"/>
<gene>
    <name evidence="3" type="ORF">SPIL2461_LOCUS23212</name>
</gene>
<evidence type="ECO:0000256" key="1">
    <source>
        <dbReference type="SAM" id="Coils"/>
    </source>
</evidence>
<dbReference type="OrthoDB" id="447005at2759"/>
<organism evidence="3 4">
    <name type="scientific">Symbiodinium pilosum</name>
    <name type="common">Dinoflagellate</name>
    <dbReference type="NCBI Taxonomy" id="2952"/>
    <lineage>
        <taxon>Eukaryota</taxon>
        <taxon>Sar</taxon>
        <taxon>Alveolata</taxon>
        <taxon>Dinophyceae</taxon>
        <taxon>Suessiales</taxon>
        <taxon>Symbiodiniaceae</taxon>
        <taxon>Symbiodinium</taxon>
    </lineage>
</organism>
<accession>A0A812YC79</accession>
<keyword evidence="1" id="KW-0175">Coiled coil</keyword>
<evidence type="ECO:0000313" key="4">
    <source>
        <dbReference type="Proteomes" id="UP000649617"/>
    </source>
</evidence>
<proteinExistence type="predicted"/>
<feature type="compositionally biased region" description="Basic residues" evidence="2">
    <location>
        <begin position="191"/>
        <end position="202"/>
    </location>
</feature>
<reference evidence="3" key="1">
    <citation type="submission" date="2021-02" db="EMBL/GenBank/DDBJ databases">
        <authorList>
            <person name="Dougan E. K."/>
            <person name="Rhodes N."/>
            <person name="Thang M."/>
            <person name="Chan C."/>
        </authorList>
    </citation>
    <scope>NUCLEOTIDE SEQUENCE</scope>
</reference>
<keyword evidence="4" id="KW-1185">Reference proteome</keyword>
<comment type="caution">
    <text evidence="3">The sequence shown here is derived from an EMBL/GenBank/DDBJ whole genome shotgun (WGS) entry which is preliminary data.</text>
</comment>
<dbReference type="EMBL" id="CAJNIZ010048059">
    <property type="protein sequence ID" value="CAE7781062.1"/>
    <property type="molecule type" value="Genomic_DNA"/>
</dbReference>
<name>A0A812YC79_SYMPI</name>
<feature type="region of interest" description="Disordered" evidence="2">
    <location>
        <begin position="147"/>
        <end position="202"/>
    </location>
</feature>
<feature type="compositionally biased region" description="Basic and acidic residues" evidence="2">
    <location>
        <begin position="173"/>
        <end position="184"/>
    </location>
</feature>